<dbReference type="EMBL" id="KV317732">
    <property type="protein sequence ID" value="KZT75242.1"/>
    <property type="molecule type" value="Genomic_DNA"/>
</dbReference>
<name>A0A2Z6ZQD0_9LAMI</name>
<keyword evidence="2" id="KW-1185">Reference proteome</keyword>
<evidence type="ECO:0000313" key="2">
    <source>
        <dbReference type="Proteomes" id="UP000250235"/>
    </source>
</evidence>
<evidence type="ECO:0000313" key="1">
    <source>
        <dbReference type="EMBL" id="KZT75242.1"/>
    </source>
</evidence>
<gene>
    <name evidence="1" type="ORF">F511_47733</name>
</gene>
<proteinExistence type="predicted"/>
<reference evidence="1 2" key="1">
    <citation type="journal article" date="2015" name="Proc. Natl. Acad. Sci. U.S.A.">
        <title>The resurrection genome of Boea hygrometrica: A blueprint for survival of dehydration.</title>
        <authorList>
            <person name="Xiao L."/>
            <person name="Yang G."/>
            <person name="Zhang L."/>
            <person name="Yang X."/>
            <person name="Zhao S."/>
            <person name="Ji Z."/>
            <person name="Zhou Q."/>
            <person name="Hu M."/>
            <person name="Wang Y."/>
            <person name="Chen M."/>
            <person name="Xu Y."/>
            <person name="Jin H."/>
            <person name="Xiao X."/>
            <person name="Hu G."/>
            <person name="Bao F."/>
            <person name="Hu Y."/>
            <person name="Wan P."/>
            <person name="Li L."/>
            <person name="Deng X."/>
            <person name="Kuang T."/>
            <person name="Xiang C."/>
            <person name="Zhu J.K."/>
            <person name="Oliver M.J."/>
            <person name="He Y."/>
        </authorList>
    </citation>
    <scope>NUCLEOTIDE SEQUENCE [LARGE SCALE GENOMIC DNA]</scope>
    <source>
        <strain evidence="2">cv. XS01</strain>
    </source>
</reference>
<dbReference type="Proteomes" id="UP000250235">
    <property type="component" value="Unassembled WGS sequence"/>
</dbReference>
<sequence length="57" mass="6372">MMTSWLLPQASSTDMMMSWLLPQASSSRHADVIIAESRFLFASNPSADFSISFNQQC</sequence>
<dbReference type="AlphaFoldDB" id="A0A2Z6ZQD0"/>
<protein>
    <submittedName>
        <fullName evidence="1">Uncharacterized protein</fullName>
    </submittedName>
</protein>
<accession>A0A2Z6ZQD0</accession>
<organism evidence="1 2">
    <name type="scientific">Dorcoceras hygrometricum</name>
    <dbReference type="NCBI Taxonomy" id="472368"/>
    <lineage>
        <taxon>Eukaryota</taxon>
        <taxon>Viridiplantae</taxon>
        <taxon>Streptophyta</taxon>
        <taxon>Embryophyta</taxon>
        <taxon>Tracheophyta</taxon>
        <taxon>Spermatophyta</taxon>
        <taxon>Magnoliopsida</taxon>
        <taxon>eudicotyledons</taxon>
        <taxon>Gunneridae</taxon>
        <taxon>Pentapetalae</taxon>
        <taxon>asterids</taxon>
        <taxon>lamiids</taxon>
        <taxon>Lamiales</taxon>
        <taxon>Gesneriaceae</taxon>
        <taxon>Didymocarpoideae</taxon>
        <taxon>Trichosporeae</taxon>
        <taxon>Loxocarpinae</taxon>
        <taxon>Dorcoceras</taxon>
    </lineage>
</organism>